<protein>
    <submittedName>
        <fullName evidence="1">Uncharacterized protein</fullName>
    </submittedName>
</protein>
<reference evidence="2" key="1">
    <citation type="submission" date="2011-07" db="EMBL/GenBank/DDBJ databases">
        <authorList>
            <consortium name="Caenorhabditis brenneri Sequencing and Analysis Consortium"/>
            <person name="Wilson R.K."/>
        </authorList>
    </citation>
    <scope>NUCLEOTIDE SEQUENCE [LARGE SCALE GENOMIC DNA]</scope>
    <source>
        <strain evidence="2">PB2801</strain>
    </source>
</reference>
<accession>G0P6J5</accession>
<keyword evidence="2" id="KW-1185">Reference proteome</keyword>
<dbReference type="AlphaFoldDB" id="G0P6J5"/>
<dbReference type="OMA" id="NISHEWR"/>
<evidence type="ECO:0000313" key="2">
    <source>
        <dbReference type="Proteomes" id="UP000008068"/>
    </source>
</evidence>
<name>G0P6J5_CAEBE</name>
<proteinExistence type="predicted"/>
<dbReference type="eggNOG" id="ENOG502TI44">
    <property type="taxonomic scope" value="Eukaryota"/>
</dbReference>
<dbReference type="EMBL" id="GL380099">
    <property type="protein sequence ID" value="EGT46477.1"/>
    <property type="molecule type" value="Genomic_DNA"/>
</dbReference>
<sequence length="395" mass="47460">MNLVVETSNSADLIFRNKIIVKKILNGLNIENETFKHLKLRLISKTFDTELLSLIKKYFKKLEVDLKYDWDESITKISINKQLISPKEVNECYHLLQKIGIESTRMAERKEECIFKMKSMITSNITCDKLNLKLFVMDWNMGDCTNYQPREVIDEILEKWKVKNIKLKFVRNPYRNVSRPWRRPGKRFLKPFHFMMTPSSVETSEVSKVFVEHVVVDARWSEMEHRYKEHWEEPYLNLFSNLLRLFPTSEDIFVIRELKEDVALMFDDVLNNLVKHSWIGCPENNQSKLFIRLKYSDFVIHSEREEDIPEITGYYINDFQLSSASPEIELKFRNWRNVLEDYDPENIRQSFTLKNHFTEKELHFELVHTKKTLEMARQNLCTPFQILFYHQLFNF</sequence>
<organism evidence="2">
    <name type="scientific">Caenorhabditis brenneri</name>
    <name type="common">Nematode worm</name>
    <dbReference type="NCBI Taxonomy" id="135651"/>
    <lineage>
        <taxon>Eukaryota</taxon>
        <taxon>Metazoa</taxon>
        <taxon>Ecdysozoa</taxon>
        <taxon>Nematoda</taxon>
        <taxon>Chromadorea</taxon>
        <taxon>Rhabditida</taxon>
        <taxon>Rhabditina</taxon>
        <taxon>Rhabditomorpha</taxon>
        <taxon>Rhabditoidea</taxon>
        <taxon>Rhabditidae</taxon>
        <taxon>Peloderinae</taxon>
        <taxon>Caenorhabditis</taxon>
    </lineage>
</organism>
<dbReference type="HOGENOM" id="CLU_698741_0_0_1"/>
<gene>
    <name evidence="1" type="ORF">CAEBREN_06900</name>
</gene>
<dbReference type="Proteomes" id="UP000008068">
    <property type="component" value="Unassembled WGS sequence"/>
</dbReference>
<dbReference type="OrthoDB" id="10299988at2759"/>
<dbReference type="InParanoid" id="G0P6J5"/>
<dbReference type="InterPro" id="IPR009497">
    <property type="entry name" value="Regulator_protein_PHA-1"/>
</dbReference>
<evidence type="ECO:0000313" key="1">
    <source>
        <dbReference type="EMBL" id="EGT46477.1"/>
    </source>
</evidence>
<dbReference type="Pfam" id="PF06542">
    <property type="entry name" value="PHA-1"/>
    <property type="match status" value="1"/>
</dbReference>